<feature type="region of interest" description="Disordered" evidence="1">
    <location>
        <begin position="151"/>
        <end position="171"/>
    </location>
</feature>
<feature type="region of interest" description="Disordered" evidence="1">
    <location>
        <begin position="187"/>
        <end position="219"/>
    </location>
</feature>
<feature type="compositionally biased region" description="Basic residues" evidence="1">
    <location>
        <begin position="44"/>
        <end position="53"/>
    </location>
</feature>
<feature type="compositionally biased region" description="Polar residues" evidence="1">
    <location>
        <begin position="56"/>
        <end position="77"/>
    </location>
</feature>
<accession>A0A8D8YIZ9</accession>
<dbReference type="AlphaFoldDB" id="A0A8D8YIZ9"/>
<keyword evidence="2" id="KW-0472">Membrane</keyword>
<keyword evidence="2" id="KW-0812">Transmembrane</keyword>
<evidence type="ECO:0000256" key="2">
    <source>
        <dbReference type="SAM" id="Phobius"/>
    </source>
</evidence>
<feature type="transmembrane region" description="Helical" evidence="2">
    <location>
        <begin position="12"/>
        <end position="38"/>
    </location>
</feature>
<keyword evidence="2" id="KW-1133">Transmembrane helix</keyword>
<evidence type="ECO:0000256" key="1">
    <source>
        <dbReference type="SAM" id="MobiDB-lite"/>
    </source>
</evidence>
<feature type="region of interest" description="Disordered" evidence="1">
    <location>
        <begin position="44"/>
        <end position="92"/>
    </location>
</feature>
<feature type="compositionally biased region" description="Basic and acidic residues" evidence="1">
    <location>
        <begin position="201"/>
        <end position="214"/>
    </location>
</feature>
<organism evidence="3">
    <name type="scientific">Cacopsylla melanoneura</name>
    <dbReference type="NCBI Taxonomy" id="428564"/>
    <lineage>
        <taxon>Eukaryota</taxon>
        <taxon>Metazoa</taxon>
        <taxon>Ecdysozoa</taxon>
        <taxon>Arthropoda</taxon>
        <taxon>Hexapoda</taxon>
        <taxon>Insecta</taxon>
        <taxon>Pterygota</taxon>
        <taxon>Neoptera</taxon>
        <taxon>Paraneoptera</taxon>
        <taxon>Hemiptera</taxon>
        <taxon>Sternorrhyncha</taxon>
        <taxon>Psylloidea</taxon>
        <taxon>Psyllidae</taxon>
        <taxon>Psyllinae</taxon>
        <taxon>Cacopsylla</taxon>
    </lineage>
</organism>
<dbReference type="EMBL" id="HBUF01378499">
    <property type="protein sequence ID" value="CAG6729331.1"/>
    <property type="molecule type" value="Transcribed_RNA"/>
</dbReference>
<evidence type="ECO:0000313" key="3">
    <source>
        <dbReference type="EMBL" id="CAG6729331.1"/>
    </source>
</evidence>
<proteinExistence type="predicted"/>
<sequence length="270" mass="30282">MFSFDDLTNYQNVILVVLIIVVICVCILFSVCFCFVPITHNTQRKTHRTSHRPTRQEGSNVSQISRKPKNIHQSNRRNAVPEIGVHPSVDPELQGHCSNSNVCERKYSSTKKNKTLERKISNTSISSNVSHVPPINIHITADLERNNSNLSLNDAPQCKSHGSEYADESTRISHFDSQVELHRSSSAEFNQAGGLNPSPSDLRRSKSTNLDHRSNVATPTLQRSDVNASQLNIEGVNPPEVEREDERQNYVIRKKLFDTLGVDCRGRGSV</sequence>
<reference evidence="3" key="1">
    <citation type="submission" date="2021-05" db="EMBL/GenBank/DDBJ databases">
        <authorList>
            <person name="Alioto T."/>
            <person name="Alioto T."/>
            <person name="Gomez Garrido J."/>
        </authorList>
    </citation>
    <scope>NUCLEOTIDE SEQUENCE</scope>
</reference>
<name>A0A8D8YIZ9_9HEMI</name>
<protein>
    <submittedName>
        <fullName evidence="3">Uncharacterized protein</fullName>
    </submittedName>
</protein>
<feature type="compositionally biased region" description="Basic and acidic residues" evidence="1">
    <location>
        <begin position="161"/>
        <end position="171"/>
    </location>
</feature>